<evidence type="ECO:0000313" key="1">
    <source>
        <dbReference type="EMBL" id="OSS42863.1"/>
    </source>
</evidence>
<dbReference type="EMBL" id="MDSU01000002">
    <property type="protein sequence ID" value="OSS42863.1"/>
    <property type="molecule type" value="Genomic_DNA"/>
</dbReference>
<sequence>MKLLLKELENLKAKEFICSYSGKNGYIEIQTDDVNDVSNMIREFNKDNYISGDPADNEYLRIVVKSKDKGNFIVKYFRNGTYVFNFYQERLKRAF</sequence>
<protein>
    <submittedName>
        <fullName evidence="1">Uncharacterized protein</fullName>
    </submittedName>
</protein>
<reference evidence="1 2" key="1">
    <citation type="journal article" date="2017" name="Front. Microbiol.">
        <title>Genome Sequence of Desulfurella amilsii Strain TR1 and Comparative Genomics of Desulfurellaceae Family.</title>
        <authorList>
            <person name="Florentino A.P."/>
            <person name="Stams A.J."/>
            <person name="Sanchez-Andrea I."/>
        </authorList>
    </citation>
    <scope>NUCLEOTIDE SEQUENCE [LARGE SCALE GENOMIC DNA]</scope>
    <source>
        <strain evidence="1 2">TR1</strain>
    </source>
</reference>
<keyword evidence="2" id="KW-1185">Reference proteome</keyword>
<accession>A0A1X4XZD0</accession>
<dbReference type="STRING" id="1562698.DESAMIL20_293"/>
<dbReference type="AlphaFoldDB" id="A0A1X4XZD0"/>
<dbReference type="RefSeq" id="WP_086033111.1">
    <property type="nucleotide sequence ID" value="NZ_MDSU01000002.1"/>
</dbReference>
<gene>
    <name evidence="1" type="ORF">DESAMIL20_293</name>
</gene>
<comment type="caution">
    <text evidence="1">The sequence shown here is derived from an EMBL/GenBank/DDBJ whole genome shotgun (WGS) entry which is preliminary data.</text>
</comment>
<evidence type="ECO:0000313" key="2">
    <source>
        <dbReference type="Proteomes" id="UP000194141"/>
    </source>
</evidence>
<proteinExistence type="predicted"/>
<name>A0A1X4XZD0_9BACT</name>
<dbReference type="Proteomes" id="UP000194141">
    <property type="component" value="Unassembled WGS sequence"/>
</dbReference>
<organism evidence="1 2">
    <name type="scientific">Desulfurella amilsii</name>
    <dbReference type="NCBI Taxonomy" id="1562698"/>
    <lineage>
        <taxon>Bacteria</taxon>
        <taxon>Pseudomonadati</taxon>
        <taxon>Campylobacterota</taxon>
        <taxon>Desulfurellia</taxon>
        <taxon>Desulfurellales</taxon>
        <taxon>Desulfurellaceae</taxon>
        <taxon>Desulfurella</taxon>
    </lineage>
</organism>